<dbReference type="CDD" id="cd02440">
    <property type="entry name" value="AdoMet_MTases"/>
    <property type="match status" value="1"/>
</dbReference>
<dbReference type="SUPFAM" id="SSF53335">
    <property type="entry name" value="S-adenosyl-L-methionine-dependent methyltransferases"/>
    <property type="match status" value="1"/>
</dbReference>
<dbReference type="GO" id="GO:0032259">
    <property type="term" value="P:methylation"/>
    <property type="evidence" value="ECO:0007669"/>
    <property type="project" value="UniProtKB-KW"/>
</dbReference>
<protein>
    <submittedName>
        <fullName evidence="2">Class I SAM-dependent methyltransferase</fullName>
    </submittedName>
</protein>
<organism evidence="2 3">
    <name type="scientific">Halalkalibaculum roseum</name>
    <dbReference type="NCBI Taxonomy" id="2709311"/>
    <lineage>
        <taxon>Bacteria</taxon>
        <taxon>Pseudomonadati</taxon>
        <taxon>Balneolota</taxon>
        <taxon>Balneolia</taxon>
        <taxon>Balneolales</taxon>
        <taxon>Balneolaceae</taxon>
        <taxon>Halalkalibaculum</taxon>
    </lineage>
</organism>
<dbReference type="InterPro" id="IPR029063">
    <property type="entry name" value="SAM-dependent_MTases_sf"/>
</dbReference>
<name>A0A6M1SUS6_9BACT</name>
<evidence type="ECO:0000313" key="3">
    <source>
        <dbReference type="Proteomes" id="UP000473278"/>
    </source>
</evidence>
<keyword evidence="2" id="KW-0489">Methyltransferase</keyword>
<comment type="caution">
    <text evidence="2">The sequence shown here is derived from an EMBL/GenBank/DDBJ whole genome shotgun (WGS) entry which is preliminary data.</text>
</comment>
<keyword evidence="3" id="KW-1185">Reference proteome</keyword>
<evidence type="ECO:0000259" key="1">
    <source>
        <dbReference type="Pfam" id="PF08241"/>
    </source>
</evidence>
<dbReference type="Gene3D" id="3.40.50.150">
    <property type="entry name" value="Vaccinia Virus protein VP39"/>
    <property type="match status" value="1"/>
</dbReference>
<dbReference type="Proteomes" id="UP000473278">
    <property type="component" value="Unassembled WGS sequence"/>
</dbReference>
<reference evidence="2 3" key="1">
    <citation type="submission" date="2020-02" db="EMBL/GenBank/DDBJ databases">
        <title>Balneolaceae bacterium YR4-1, complete genome.</title>
        <authorList>
            <person name="Li Y."/>
            <person name="Wu S."/>
        </authorList>
    </citation>
    <scope>NUCLEOTIDE SEQUENCE [LARGE SCALE GENOMIC DNA]</scope>
    <source>
        <strain evidence="2 3">YR4-1</strain>
    </source>
</reference>
<dbReference type="GO" id="GO:0008757">
    <property type="term" value="F:S-adenosylmethionine-dependent methyltransferase activity"/>
    <property type="evidence" value="ECO:0007669"/>
    <property type="project" value="InterPro"/>
</dbReference>
<sequence>MLKNILYKGIKKLYHLSITGLNKGPHVTRFYMYKYLVKFSESRPADQKVLSISHSENLARIIGFKDEQITDASYPEINILDLPFNDAEFDAVVSDQVLEHVEGNPQLAIDEMFRVLKPNGISVQATCLINPVHGAPKDFWRFTPEGLKHLTKHHGEVLDVGGWGNPYVWLFIFLGLRFEPIPNSQWHPAHWLATKNVKSWPISTWVINKKRITD</sequence>
<accession>A0A6M1SUS6</accession>
<keyword evidence="2" id="KW-0808">Transferase</keyword>
<feature type="domain" description="Methyltransferase type 11" evidence="1">
    <location>
        <begin position="72"/>
        <end position="121"/>
    </location>
</feature>
<dbReference type="AlphaFoldDB" id="A0A6M1SUS6"/>
<gene>
    <name evidence="2" type="ORF">G3570_08600</name>
</gene>
<dbReference type="InterPro" id="IPR013216">
    <property type="entry name" value="Methyltransf_11"/>
</dbReference>
<dbReference type="Pfam" id="PF08241">
    <property type="entry name" value="Methyltransf_11"/>
    <property type="match status" value="1"/>
</dbReference>
<dbReference type="RefSeq" id="WP_165141353.1">
    <property type="nucleotide sequence ID" value="NZ_JAALLT010000003.1"/>
</dbReference>
<proteinExistence type="predicted"/>
<dbReference type="EMBL" id="JAALLT010000003">
    <property type="protein sequence ID" value="NGP76690.1"/>
    <property type="molecule type" value="Genomic_DNA"/>
</dbReference>
<evidence type="ECO:0000313" key="2">
    <source>
        <dbReference type="EMBL" id="NGP76690.1"/>
    </source>
</evidence>